<accession>A0A9Q1CM92</accession>
<comment type="caution">
    <text evidence="1">The sequence shown here is derived from an EMBL/GenBank/DDBJ whole genome shotgun (WGS) entry which is preliminary data.</text>
</comment>
<sequence length="69" mass="7792">MDVIVPNYKRSSLVVIRKSKDEGSFQTPCGYYCPLIASKVKHRPTNQSYVTHEKCSLLLDAKLQTGNPH</sequence>
<dbReference type="Proteomes" id="UP001152320">
    <property type="component" value="Chromosome 2"/>
</dbReference>
<dbReference type="AlphaFoldDB" id="A0A9Q1CM92"/>
<evidence type="ECO:0000313" key="2">
    <source>
        <dbReference type="Proteomes" id="UP001152320"/>
    </source>
</evidence>
<keyword evidence="2" id="KW-1185">Reference proteome</keyword>
<reference evidence="1" key="1">
    <citation type="submission" date="2021-10" db="EMBL/GenBank/DDBJ databases">
        <title>Tropical sea cucumber genome reveals ecological adaptation and Cuvierian tubules defense mechanism.</title>
        <authorList>
            <person name="Chen T."/>
        </authorList>
    </citation>
    <scope>NUCLEOTIDE SEQUENCE</scope>
    <source>
        <strain evidence="1">Nanhai2018</strain>
        <tissue evidence="1">Muscle</tissue>
    </source>
</reference>
<name>A0A9Q1CM92_HOLLE</name>
<proteinExistence type="predicted"/>
<evidence type="ECO:0000313" key="1">
    <source>
        <dbReference type="EMBL" id="KAJ8046999.1"/>
    </source>
</evidence>
<dbReference type="EMBL" id="JAIZAY010000002">
    <property type="protein sequence ID" value="KAJ8046999.1"/>
    <property type="molecule type" value="Genomic_DNA"/>
</dbReference>
<protein>
    <submittedName>
        <fullName evidence="1">Uncharacterized protein</fullName>
    </submittedName>
</protein>
<gene>
    <name evidence="1" type="ORF">HOLleu_05865</name>
</gene>
<organism evidence="1 2">
    <name type="scientific">Holothuria leucospilota</name>
    <name type="common">Black long sea cucumber</name>
    <name type="synonym">Mertensiothuria leucospilota</name>
    <dbReference type="NCBI Taxonomy" id="206669"/>
    <lineage>
        <taxon>Eukaryota</taxon>
        <taxon>Metazoa</taxon>
        <taxon>Echinodermata</taxon>
        <taxon>Eleutherozoa</taxon>
        <taxon>Echinozoa</taxon>
        <taxon>Holothuroidea</taxon>
        <taxon>Aspidochirotacea</taxon>
        <taxon>Aspidochirotida</taxon>
        <taxon>Holothuriidae</taxon>
        <taxon>Holothuria</taxon>
    </lineage>
</organism>